<sequence>MMEEKAYFKYWGKARKEGEEGALCHLLPYHCLDVAAVGQVLLARHHHLKMRLLGLSGLDEGSFTKWVLFYLAIHDLGKFSESFQNLRPDLLVRLQGRASDKAYSLRHDSLGHALWLSQIRSWVLGLQGSGRRGHI</sequence>
<gene>
    <name evidence="5" type="ORF">ENJ65_02380</name>
</gene>
<dbReference type="GO" id="GO:0016787">
    <property type="term" value="F:hydrolase activity"/>
    <property type="evidence" value="ECO:0007669"/>
    <property type="project" value="UniProtKB-KW"/>
</dbReference>
<dbReference type="Proteomes" id="UP000885832">
    <property type="component" value="Unassembled WGS sequence"/>
</dbReference>
<reference evidence="5" key="1">
    <citation type="journal article" date="2020" name="mSystems">
        <title>Genome- and Community-Level Interaction Insights into Carbon Utilization and Element Cycling Functions of Hydrothermarchaeota in Hydrothermal Sediment.</title>
        <authorList>
            <person name="Zhou Z."/>
            <person name="Liu Y."/>
            <person name="Xu W."/>
            <person name="Pan J."/>
            <person name="Luo Z.H."/>
            <person name="Li M."/>
        </authorList>
    </citation>
    <scope>NUCLEOTIDE SEQUENCE [LARGE SCALE GENOMIC DNA]</scope>
    <source>
        <strain evidence="5">HyVt-505</strain>
    </source>
</reference>
<dbReference type="GO" id="GO:0046872">
    <property type="term" value="F:metal ion binding"/>
    <property type="evidence" value="ECO:0007669"/>
    <property type="project" value="UniProtKB-KW"/>
</dbReference>
<proteinExistence type="predicted"/>
<accession>A0A832N334</accession>
<keyword evidence="1" id="KW-0479">Metal-binding</keyword>
<name>A0A832N334_9GAMM</name>
<keyword evidence="5" id="KW-0540">Nuclease</keyword>
<dbReference type="InterPro" id="IPR006483">
    <property type="entry name" value="CRISPR-assoc_Cas3_HD"/>
</dbReference>
<dbReference type="InterPro" id="IPR038257">
    <property type="entry name" value="CRISPR-assoc_Cas3_HD_sf"/>
</dbReference>
<dbReference type="GO" id="GO:0051607">
    <property type="term" value="P:defense response to virus"/>
    <property type="evidence" value="ECO:0007669"/>
    <property type="project" value="UniProtKB-KW"/>
</dbReference>
<keyword evidence="5" id="KW-0255">Endonuclease</keyword>
<dbReference type="PROSITE" id="PS51643">
    <property type="entry name" value="HD_CAS3"/>
    <property type="match status" value="1"/>
</dbReference>
<evidence type="ECO:0000256" key="1">
    <source>
        <dbReference type="ARBA" id="ARBA00022723"/>
    </source>
</evidence>
<dbReference type="Pfam" id="PF18019">
    <property type="entry name" value="Cas3_HD"/>
    <property type="match status" value="1"/>
</dbReference>
<dbReference type="NCBIfam" id="TIGR01596">
    <property type="entry name" value="cas3_HD"/>
    <property type="match status" value="1"/>
</dbReference>
<feature type="non-terminal residue" evidence="5">
    <location>
        <position position="135"/>
    </location>
</feature>
<keyword evidence="3" id="KW-0051">Antiviral defense</keyword>
<comment type="caution">
    <text evidence="5">The sequence shown here is derived from an EMBL/GenBank/DDBJ whole genome shotgun (WGS) entry which is preliminary data.</text>
</comment>
<dbReference type="Gene3D" id="1.10.3210.30">
    <property type="match status" value="1"/>
</dbReference>
<evidence type="ECO:0000256" key="3">
    <source>
        <dbReference type="ARBA" id="ARBA00023118"/>
    </source>
</evidence>
<dbReference type="AlphaFoldDB" id="A0A832N334"/>
<evidence type="ECO:0000259" key="4">
    <source>
        <dbReference type="PROSITE" id="PS51643"/>
    </source>
</evidence>
<keyword evidence="2" id="KW-0378">Hydrolase</keyword>
<dbReference type="EMBL" id="DRNF01000151">
    <property type="protein sequence ID" value="HHJ80460.1"/>
    <property type="molecule type" value="Genomic_DNA"/>
</dbReference>
<organism evidence="5">
    <name type="scientific">Candidatus Tenderia electrophaga</name>
    <dbReference type="NCBI Taxonomy" id="1748243"/>
    <lineage>
        <taxon>Bacteria</taxon>
        <taxon>Pseudomonadati</taxon>
        <taxon>Pseudomonadota</taxon>
        <taxon>Gammaproteobacteria</taxon>
        <taxon>Candidatus Tenderiales</taxon>
        <taxon>Candidatus Tenderiaceae</taxon>
        <taxon>Candidatus Tenderia</taxon>
    </lineage>
</organism>
<feature type="domain" description="HD Cas3-type" evidence="4">
    <location>
        <begin position="20"/>
        <end position="135"/>
    </location>
</feature>
<evidence type="ECO:0000256" key="2">
    <source>
        <dbReference type="ARBA" id="ARBA00022801"/>
    </source>
</evidence>
<protein>
    <submittedName>
        <fullName evidence="5">CRISPR-associated endonuclease Cas3</fullName>
    </submittedName>
</protein>
<dbReference type="GO" id="GO:0004519">
    <property type="term" value="F:endonuclease activity"/>
    <property type="evidence" value="ECO:0007669"/>
    <property type="project" value="UniProtKB-KW"/>
</dbReference>
<evidence type="ECO:0000313" key="5">
    <source>
        <dbReference type="EMBL" id="HHJ80460.1"/>
    </source>
</evidence>